<organism evidence="1 2">
    <name type="scientific">Candidatus Nomurabacteria bacterium RIFCSPHIGHO2_01_FULL_42_16</name>
    <dbReference type="NCBI Taxonomy" id="1801743"/>
    <lineage>
        <taxon>Bacteria</taxon>
        <taxon>Candidatus Nomuraibacteriota</taxon>
    </lineage>
</organism>
<dbReference type="Proteomes" id="UP000178059">
    <property type="component" value="Unassembled WGS sequence"/>
</dbReference>
<dbReference type="EMBL" id="MFTT01000021">
    <property type="protein sequence ID" value="OGI69703.1"/>
    <property type="molecule type" value="Genomic_DNA"/>
</dbReference>
<dbReference type="AlphaFoldDB" id="A0A1F6VJ92"/>
<name>A0A1F6VJ92_9BACT</name>
<gene>
    <name evidence="1" type="ORF">A2824_03240</name>
</gene>
<comment type="caution">
    <text evidence="1">The sequence shown here is derived from an EMBL/GenBank/DDBJ whole genome shotgun (WGS) entry which is preliminary data.</text>
</comment>
<accession>A0A1F6VJ92</accession>
<proteinExistence type="predicted"/>
<protein>
    <submittedName>
        <fullName evidence="1">Uncharacterized protein</fullName>
    </submittedName>
</protein>
<reference evidence="1 2" key="1">
    <citation type="journal article" date="2016" name="Nat. Commun.">
        <title>Thousands of microbial genomes shed light on interconnected biogeochemical processes in an aquifer system.</title>
        <authorList>
            <person name="Anantharaman K."/>
            <person name="Brown C.T."/>
            <person name="Hug L.A."/>
            <person name="Sharon I."/>
            <person name="Castelle C.J."/>
            <person name="Probst A.J."/>
            <person name="Thomas B.C."/>
            <person name="Singh A."/>
            <person name="Wilkins M.J."/>
            <person name="Karaoz U."/>
            <person name="Brodie E.L."/>
            <person name="Williams K.H."/>
            <person name="Hubbard S.S."/>
            <person name="Banfield J.F."/>
        </authorList>
    </citation>
    <scope>NUCLEOTIDE SEQUENCE [LARGE SCALE GENOMIC DNA]</scope>
</reference>
<sequence length="142" mass="16217">MAMRKINLLVTATRTDVDNQFKGTITFENEQNDKVSFEYICSNPDKQIDIKFSNKNENFHVKGLPSRELFDGLKDNQKWISALSINLILLTIENSENILSSHNVARLKTMINADATGQMSDSYDVEEDAYQFVFGNKTETKN</sequence>
<evidence type="ECO:0000313" key="2">
    <source>
        <dbReference type="Proteomes" id="UP000178059"/>
    </source>
</evidence>
<evidence type="ECO:0000313" key="1">
    <source>
        <dbReference type="EMBL" id="OGI69703.1"/>
    </source>
</evidence>